<gene>
    <name evidence="1" type="ORF">A8708_25155</name>
</gene>
<keyword evidence="2" id="KW-1185">Reference proteome</keyword>
<evidence type="ECO:0000313" key="1">
    <source>
        <dbReference type="EMBL" id="OAS13732.1"/>
    </source>
</evidence>
<proteinExistence type="predicted"/>
<name>A0A197ZY30_9BACL</name>
<dbReference type="Proteomes" id="UP000078454">
    <property type="component" value="Unassembled WGS sequence"/>
</dbReference>
<protein>
    <submittedName>
        <fullName evidence="1">Uncharacterized protein</fullName>
    </submittedName>
</protein>
<dbReference type="RefSeq" id="WP_068670853.1">
    <property type="nucleotide sequence ID" value="NZ_LYPB01000092.1"/>
</dbReference>
<comment type="caution">
    <text evidence="1">The sequence shown here is derived from an EMBL/GenBank/DDBJ whole genome shotgun (WGS) entry which is preliminary data.</text>
</comment>
<reference evidence="1 2" key="1">
    <citation type="submission" date="2016-05" db="EMBL/GenBank/DDBJ databases">
        <title>Paenibacillus sp. 1ZS3-15 nov., isolated from the rhizosphere soil.</title>
        <authorList>
            <person name="Zhang X.X."/>
            <person name="Zhang J."/>
        </authorList>
    </citation>
    <scope>NUCLEOTIDE SEQUENCE [LARGE SCALE GENOMIC DNA]</scope>
    <source>
        <strain evidence="1 2">1ZS3-15</strain>
    </source>
</reference>
<dbReference type="OrthoDB" id="1431004at2"/>
<organism evidence="1 2">
    <name type="scientific">Paenibacillus oryzisoli</name>
    <dbReference type="NCBI Taxonomy" id="1850517"/>
    <lineage>
        <taxon>Bacteria</taxon>
        <taxon>Bacillati</taxon>
        <taxon>Bacillota</taxon>
        <taxon>Bacilli</taxon>
        <taxon>Bacillales</taxon>
        <taxon>Paenibacillaceae</taxon>
        <taxon>Paenibacillus</taxon>
    </lineage>
</organism>
<accession>A0A197ZY30</accession>
<dbReference type="EMBL" id="LYPB01000092">
    <property type="protein sequence ID" value="OAS13732.1"/>
    <property type="molecule type" value="Genomic_DNA"/>
</dbReference>
<sequence>MKNYFEYTPPEIYELQGLLRHVSEEKLVLDLESFSSKSKKYTKFLYMIYKEWFPSSKSYSDIHISECLFQSDLETPTWVNMNLISLIKSVKRVQEKVIYCLKNNQPVREGEILLLGEMIIDSIEFLNLGYECITGISTGNGTHRRRNIMSYEIFNASKSLLRKEAYLSDIITFPSAVFFIRQAIEIRLKNAFGIVSIIDENGKLMKITGENFLALVDENSSDLVFPIKKSIVKKIHSWTNYYIHGAIINYTWQIEWAHYMLQPLFVPGEVEGVGWNISGSIKMKRNYYNSVEQKITKFFNCENGIKVIRMRHPEAIIIED</sequence>
<dbReference type="AlphaFoldDB" id="A0A197ZY30"/>
<evidence type="ECO:0000313" key="2">
    <source>
        <dbReference type="Proteomes" id="UP000078454"/>
    </source>
</evidence>